<organism evidence="1 2">
    <name type="scientific">Yoonia phaeophyticola</name>
    <dbReference type="NCBI Taxonomy" id="3137369"/>
    <lineage>
        <taxon>Bacteria</taxon>
        <taxon>Pseudomonadati</taxon>
        <taxon>Pseudomonadota</taxon>
        <taxon>Alphaproteobacteria</taxon>
        <taxon>Rhodobacterales</taxon>
        <taxon>Paracoccaceae</taxon>
        <taxon>Yoonia</taxon>
    </lineage>
</organism>
<evidence type="ECO:0000313" key="2">
    <source>
        <dbReference type="Proteomes" id="UP001440612"/>
    </source>
</evidence>
<reference evidence="2" key="1">
    <citation type="submission" date="2024-04" db="EMBL/GenBank/DDBJ databases">
        <title>Phylogenomic analyses of a clade within the roseobacter group suggest taxonomic reassignments of species of the genera Aestuariivita, Citreicella, Loktanella, Nautella, Pelagibaca, Ruegeria, Thalassobius, Thiobacimonas and Tropicibacter, and the proposal o.</title>
        <authorList>
            <person name="Jeon C.O."/>
        </authorList>
    </citation>
    <scope>NUCLEOTIDE SEQUENCE [LARGE SCALE GENOMIC DNA]</scope>
    <source>
        <strain evidence="2">BS5-3</strain>
    </source>
</reference>
<keyword evidence="2" id="KW-1185">Reference proteome</keyword>
<dbReference type="EMBL" id="CP150951">
    <property type="protein sequence ID" value="WZC48634.1"/>
    <property type="molecule type" value="Genomic_DNA"/>
</dbReference>
<proteinExistence type="predicted"/>
<dbReference type="RefSeq" id="WP_341366748.1">
    <property type="nucleotide sequence ID" value="NZ_CP150951.2"/>
</dbReference>
<evidence type="ECO:0000313" key="1">
    <source>
        <dbReference type="EMBL" id="WZC48634.1"/>
    </source>
</evidence>
<accession>A0ABZ2V3F5</accession>
<name>A0ABZ2V3F5_9RHOB</name>
<dbReference type="Proteomes" id="UP001440612">
    <property type="component" value="Chromosome"/>
</dbReference>
<protein>
    <submittedName>
        <fullName evidence="1">Uncharacterized protein</fullName>
    </submittedName>
</protein>
<sequence>MQILRKLLHSAIVYIILAGPVFPDANSEANLLFTEAMLKWRDYQSVSTSETTNIQQIEEWHQALSQVKQNLESIVMEHPGSDLSVQLLIGPVGDLSIEAVNAEIARYDSELSKLNCFETLETYCLLQIAEEMIVDLPVANHKFAYADLWLTQAMTDNPENVWQLLEQTEYDEELSWYYSQMVTAISIDTMVAGNASELTAVLSNLDSRYLHSFDFDRMAQRRLFQRVGLDDAIKSLVEAGGNKLGDLIEVVDGDYTVDTFLNHILSNENFIFRMHVTRDLMRAIYRSDNTDTTVFSYIARTVQAVTEGDLRLDNFVDGYERVTRVKLGLTDYTFDGDNLDDRNPALLYLLFDQGDVDTALQHVQELHSDQLDILLSWLIDSRKFETAAQVIHVTGQTLYERQKQDLLNLIAIKMVEQRDFISAFEAYEEVDDDGELYFNLLMLASLAGEHEAALNVVINQPDIWFRFIGMLAIAEGRYLSKI</sequence>
<gene>
    <name evidence="1" type="ORF">AABB29_17590</name>
</gene>